<evidence type="ECO:0000256" key="1">
    <source>
        <dbReference type="SAM" id="MobiDB-lite"/>
    </source>
</evidence>
<feature type="compositionally biased region" description="Low complexity" evidence="1">
    <location>
        <begin position="194"/>
        <end position="216"/>
    </location>
</feature>
<dbReference type="CDD" id="cd21372">
    <property type="entry name" value="cwf21_CWC21-like"/>
    <property type="match status" value="1"/>
</dbReference>
<organism evidence="2 3">
    <name type="scientific">Naegleria fowleri</name>
    <name type="common">Brain eating amoeba</name>
    <dbReference type="NCBI Taxonomy" id="5763"/>
    <lineage>
        <taxon>Eukaryota</taxon>
        <taxon>Discoba</taxon>
        <taxon>Heterolobosea</taxon>
        <taxon>Tetramitia</taxon>
        <taxon>Eutetramitia</taxon>
        <taxon>Vahlkampfiidae</taxon>
        <taxon>Naegleria</taxon>
    </lineage>
</organism>
<reference evidence="2 3" key="1">
    <citation type="journal article" date="2019" name="Sci. Rep.">
        <title>Nanopore sequencing improves the draft genome of the human pathogenic amoeba Naegleria fowleri.</title>
        <authorList>
            <person name="Liechti N."/>
            <person name="Schurch N."/>
            <person name="Bruggmann R."/>
            <person name="Wittwer M."/>
        </authorList>
    </citation>
    <scope>NUCLEOTIDE SEQUENCE [LARGE SCALE GENOMIC DNA]</scope>
    <source>
        <strain evidence="2 3">ATCC 30894</strain>
    </source>
</reference>
<evidence type="ECO:0000313" key="2">
    <source>
        <dbReference type="EMBL" id="KAF0979315.1"/>
    </source>
</evidence>
<feature type="region of interest" description="Disordered" evidence="1">
    <location>
        <begin position="98"/>
        <end position="139"/>
    </location>
</feature>
<dbReference type="OrthoDB" id="10267305at2759"/>
<feature type="compositionally biased region" description="Polar residues" evidence="1">
    <location>
        <begin position="12"/>
        <end position="25"/>
    </location>
</feature>
<dbReference type="EMBL" id="VFQX01000027">
    <property type="protein sequence ID" value="KAF0979315.1"/>
    <property type="molecule type" value="Genomic_DNA"/>
</dbReference>
<feature type="compositionally biased region" description="Basic and acidic residues" evidence="1">
    <location>
        <begin position="129"/>
        <end position="139"/>
    </location>
</feature>
<dbReference type="AlphaFoldDB" id="A0A6A5C1A3"/>
<dbReference type="OMA" id="FKAHQVH"/>
<dbReference type="GeneID" id="68108876"/>
<gene>
    <name evidence="2" type="ORF">FDP41_001658</name>
</gene>
<dbReference type="InterPro" id="IPR051372">
    <property type="entry name" value="CWC21"/>
</dbReference>
<proteinExistence type="predicted"/>
<feature type="region of interest" description="Disordered" evidence="1">
    <location>
        <begin position="1"/>
        <end position="58"/>
    </location>
</feature>
<feature type="compositionally biased region" description="Basic and acidic residues" evidence="1">
    <location>
        <begin position="37"/>
        <end position="58"/>
    </location>
</feature>
<dbReference type="GO" id="GO:0005634">
    <property type="term" value="C:nucleus"/>
    <property type="evidence" value="ECO:0007669"/>
    <property type="project" value="TreeGrafter"/>
</dbReference>
<feature type="compositionally biased region" description="Basic and acidic residues" evidence="1">
    <location>
        <begin position="168"/>
        <end position="180"/>
    </location>
</feature>
<feature type="compositionally biased region" description="Basic residues" evidence="1">
    <location>
        <begin position="27"/>
        <end position="36"/>
    </location>
</feature>
<feature type="compositionally biased region" description="Polar residues" evidence="1">
    <location>
        <begin position="106"/>
        <end position="115"/>
    </location>
</feature>
<evidence type="ECO:0000313" key="3">
    <source>
        <dbReference type="Proteomes" id="UP000444721"/>
    </source>
</evidence>
<protein>
    <recommendedName>
        <fullName evidence="4">CWF21 domain-containing protein</fullName>
    </recommendedName>
</protein>
<feature type="compositionally biased region" description="Basic residues" evidence="1">
    <location>
        <begin position="181"/>
        <end position="190"/>
    </location>
</feature>
<dbReference type="PANTHER" id="PTHR36562:SF5">
    <property type="entry name" value="SERINE_ARGININE REPETITIVE MATRIX 2"/>
    <property type="match status" value="1"/>
</dbReference>
<dbReference type="VEuPathDB" id="AmoebaDB:NfTy_054450"/>
<dbReference type="RefSeq" id="XP_044564028.1">
    <property type="nucleotide sequence ID" value="XM_044704766.1"/>
</dbReference>
<accession>A0A6A5C1A3</accession>
<sequence>MYNGIGLPTPRGSGTNGYVQRNYSAISHRKEKRKDHRSSEKKDLSKIKTENQELRLHEEKKKVEIELFKLKSELTKKGELTPEEIENKIAEERKIRINRVEERFKSSNTDQSSNETSKELENNASPKHQKNEHIKKALKLDQHFKEHGIENDQDAQLVAFDSNVREMLLKRKKLEKSVTEKKRKRKKSEKKAKQSSSSSSSSSDSESSSSSSEEDN</sequence>
<dbReference type="VEuPathDB" id="AmoebaDB:NF0036680"/>
<evidence type="ECO:0008006" key="4">
    <source>
        <dbReference type="Google" id="ProtNLM"/>
    </source>
</evidence>
<dbReference type="PANTHER" id="PTHR36562">
    <property type="entry name" value="SERINE/ARGININE REPETITIVE MATRIX 2"/>
    <property type="match status" value="1"/>
</dbReference>
<dbReference type="Proteomes" id="UP000444721">
    <property type="component" value="Unassembled WGS sequence"/>
</dbReference>
<comment type="caution">
    <text evidence="2">The sequence shown here is derived from an EMBL/GenBank/DDBJ whole genome shotgun (WGS) entry which is preliminary data.</text>
</comment>
<name>A0A6A5C1A3_NAEFO</name>
<keyword evidence="3" id="KW-1185">Reference proteome</keyword>
<feature type="region of interest" description="Disordered" evidence="1">
    <location>
        <begin position="168"/>
        <end position="216"/>
    </location>
</feature>
<dbReference type="VEuPathDB" id="AmoebaDB:FDP41_001658"/>